<dbReference type="Pfam" id="PF13444">
    <property type="entry name" value="Acetyltransf_5"/>
    <property type="match status" value="1"/>
</dbReference>
<dbReference type="GO" id="GO:0043810">
    <property type="term" value="F:ornithine-acyl [acyl carrier protein] N-acyltransferase activity"/>
    <property type="evidence" value="ECO:0007669"/>
    <property type="project" value="UniProtKB-EC"/>
</dbReference>
<evidence type="ECO:0000256" key="5">
    <source>
        <dbReference type="ARBA" id="ARBA00023315"/>
    </source>
</evidence>
<gene>
    <name evidence="11" type="ORF">SAMN05421665_0713</name>
</gene>
<dbReference type="PANTHER" id="PTHR37323:SF1">
    <property type="entry name" value="L-ORNITHINE N(ALPHA)-ACYLTRANSFERASE"/>
    <property type="match status" value="1"/>
</dbReference>
<protein>
    <recommendedName>
        <fullName evidence="8">L-ornithine N(alpha)-acyltransferase</fullName>
        <ecNumber evidence="7">2.3.2.30</ecNumber>
    </recommendedName>
</protein>
<dbReference type="SUPFAM" id="SSF55729">
    <property type="entry name" value="Acyl-CoA N-acyltransferases (Nat)"/>
    <property type="match status" value="1"/>
</dbReference>
<dbReference type="Gene3D" id="3.40.630.30">
    <property type="match status" value="1"/>
</dbReference>
<comment type="similarity">
    <text evidence="6">Belongs to the acetyltransferase family. OlsB subfamily.</text>
</comment>
<comment type="function">
    <text evidence="9">Catalyzes the first step in the biosynthesis of ornithine lipids, which are phosphorus-free membrane lipids. Catalyzes the 3-hydroxyacyl-acyl carrier protein-dependent acylation of ornithine to form lyso-ornithine lipid (LOL).</text>
</comment>
<evidence type="ECO:0000256" key="3">
    <source>
        <dbReference type="ARBA" id="ARBA00022679"/>
    </source>
</evidence>
<dbReference type="AlphaFoldDB" id="A0A1R3WL07"/>
<evidence type="ECO:0000256" key="4">
    <source>
        <dbReference type="ARBA" id="ARBA00023098"/>
    </source>
</evidence>
<evidence type="ECO:0000256" key="6">
    <source>
        <dbReference type="ARBA" id="ARBA00038095"/>
    </source>
</evidence>
<sequence length="261" mass="28226">MNLSVPPKPVFETRVTRAPQDICAAQRLRYEVFVTELGGDGPLVDHTARLECDNFDAHADHILLLDKARPQDDQVVGVYRVMTAEMAQAAGGFYCETEYDLTPLYQSGKRLLELGRSCLHPDYRGGAGMLHLWQALAGYVEARQIAVLFGVASFHGTDAQALSDALSLLYHKHLAPAGLRVTAKGPTAVPMNIQPLETIDRIAAVRGIPALIKAYLRLGGKVAPDAFVDHAFNTVDICLILEKDAIDGLQRAILAKGGASG</sequence>
<comment type="catalytic activity">
    <reaction evidence="10">
        <text>a (3R)-hydroxyacyl-[ACP] + L-ornithine = a lyso-ornithine lipid + holo-[ACP] + H(+)</text>
        <dbReference type="Rhea" id="RHEA:20633"/>
        <dbReference type="Rhea" id="RHEA-COMP:9685"/>
        <dbReference type="Rhea" id="RHEA-COMP:9945"/>
        <dbReference type="ChEBI" id="CHEBI:15378"/>
        <dbReference type="ChEBI" id="CHEBI:46911"/>
        <dbReference type="ChEBI" id="CHEBI:64479"/>
        <dbReference type="ChEBI" id="CHEBI:78827"/>
        <dbReference type="ChEBI" id="CHEBI:138482"/>
        <dbReference type="EC" id="2.3.2.30"/>
    </reaction>
    <physiologicalReaction direction="left-to-right" evidence="10">
        <dbReference type="Rhea" id="RHEA:20634"/>
    </physiologicalReaction>
</comment>
<evidence type="ECO:0000313" key="11">
    <source>
        <dbReference type="EMBL" id="SIT78116.1"/>
    </source>
</evidence>
<evidence type="ECO:0000256" key="8">
    <source>
        <dbReference type="ARBA" id="ARBA00039866"/>
    </source>
</evidence>
<evidence type="ECO:0000256" key="2">
    <source>
        <dbReference type="ARBA" id="ARBA00022516"/>
    </source>
</evidence>
<dbReference type="PANTHER" id="PTHR37323">
    <property type="entry name" value="GCN5-RELATED N-ACETYLTRANSFERASE"/>
    <property type="match status" value="1"/>
</dbReference>
<evidence type="ECO:0000256" key="1">
    <source>
        <dbReference type="ARBA" id="ARBA00005189"/>
    </source>
</evidence>
<name>A0A1R3WL07_9RHOB</name>
<evidence type="ECO:0000256" key="10">
    <source>
        <dbReference type="ARBA" id="ARBA00047785"/>
    </source>
</evidence>
<evidence type="ECO:0000256" key="9">
    <source>
        <dbReference type="ARBA" id="ARBA00045724"/>
    </source>
</evidence>
<keyword evidence="12" id="KW-1185">Reference proteome</keyword>
<organism evidence="11 12">
    <name type="scientific">Yoonia rosea</name>
    <dbReference type="NCBI Taxonomy" id="287098"/>
    <lineage>
        <taxon>Bacteria</taxon>
        <taxon>Pseudomonadati</taxon>
        <taxon>Pseudomonadota</taxon>
        <taxon>Alphaproteobacteria</taxon>
        <taxon>Rhodobacterales</taxon>
        <taxon>Paracoccaceae</taxon>
        <taxon>Yoonia</taxon>
    </lineage>
</organism>
<dbReference type="STRING" id="287098.SAMN05421665_0713"/>
<evidence type="ECO:0000256" key="7">
    <source>
        <dbReference type="ARBA" id="ARBA00039058"/>
    </source>
</evidence>
<dbReference type="Proteomes" id="UP000186997">
    <property type="component" value="Unassembled WGS sequence"/>
</dbReference>
<accession>A0A1R3WL07</accession>
<comment type="pathway">
    <text evidence="1">Lipid metabolism.</text>
</comment>
<keyword evidence="5 11" id="KW-0012">Acyltransferase</keyword>
<reference evidence="12" key="1">
    <citation type="submission" date="2017-01" db="EMBL/GenBank/DDBJ databases">
        <authorList>
            <person name="Varghese N."/>
            <person name="Submissions S."/>
        </authorList>
    </citation>
    <scope>NUCLEOTIDE SEQUENCE [LARGE SCALE GENOMIC DNA]</scope>
    <source>
        <strain evidence="12">DSM 29591</strain>
    </source>
</reference>
<dbReference type="EC" id="2.3.2.30" evidence="7"/>
<dbReference type="EMBL" id="FTPR01000001">
    <property type="protein sequence ID" value="SIT78116.1"/>
    <property type="molecule type" value="Genomic_DNA"/>
</dbReference>
<evidence type="ECO:0000313" key="12">
    <source>
        <dbReference type="Proteomes" id="UP000186997"/>
    </source>
</evidence>
<keyword evidence="3 11" id="KW-0808">Transferase</keyword>
<dbReference type="InterPro" id="IPR016181">
    <property type="entry name" value="Acyl_CoA_acyltransferase"/>
</dbReference>
<dbReference type="GO" id="GO:0006629">
    <property type="term" value="P:lipid metabolic process"/>
    <property type="evidence" value="ECO:0007669"/>
    <property type="project" value="UniProtKB-KW"/>
</dbReference>
<keyword evidence="4" id="KW-0443">Lipid metabolism</keyword>
<proteinExistence type="inferred from homology"/>
<keyword evidence="2" id="KW-0444">Lipid biosynthesis</keyword>
<dbReference type="InterPro" id="IPR052351">
    <property type="entry name" value="Ornithine_N-alpha-AT"/>
</dbReference>